<dbReference type="AlphaFoldDB" id="A0A9P6JMV5"/>
<organism evidence="1 2">
    <name type="scientific">Crepidotus variabilis</name>
    <dbReference type="NCBI Taxonomy" id="179855"/>
    <lineage>
        <taxon>Eukaryota</taxon>
        <taxon>Fungi</taxon>
        <taxon>Dikarya</taxon>
        <taxon>Basidiomycota</taxon>
        <taxon>Agaricomycotina</taxon>
        <taxon>Agaricomycetes</taxon>
        <taxon>Agaricomycetidae</taxon>
        <taxon>Agaricales</taxon>
        <taxon>Agaricineae</taxon>
        <taxon>Crepidotaceae</taxon>
        <taxon>Crepidotus</taxon>
    </lineage>
</organism>
<reference evidence="1" key="1">
    <citation type="submission" date="2020-11" db="EMBL/GenBank/DDBJ databases">
        <authorList>
            <consortium name="DOE Joint Genome Institute"/>
            <person name="Ahrendt S."/>
            <person name="Riley R."/>
            <person name="Andreopoulos W."/>
            <person name="Labutti K."/>
            <person name="Pangilinan J."/>
            <person name="Ruiz-Duenas F.J."/>
            <person name="Barrasa J.M."/>
            <person name="Sanchez-Garcia M."/>
            <person name="Camarero S."/>
            <person name="Miyauchi S."/>
            <person name="Serrano A."/>
            <person name="Linde D."/>
            <person name="Babiker R."/>
            <person name="Drula E."/>
            <person name="Ayuso-Fernandez I."/>
            <person name="Pacheco R."/>
            <person name="Padilla G."/>
            <person name="Ferreira P."/>
            <person name="Barriuso J."/>
            <person name="Kellner H."/>
            <person name="Castanera R."/>
            <person name="Alfaro M."/>
            <person name="Ramirez L."/>
            <person name="Pisabarro A.G."/>
            <person name="Kuo A."/>
            <person name="Tritt A."/>
            <person name="Lipzen A."/>
            <person name="He G."/>
            <person name="Yan M."/>
            <person name="Ng V."/>
            <person name="Cullen D."/>
            <person name="Martin F."/>
            <person name="Rosso M.-N."/>
            <person name="Henrissat B."/>
            <person name="Hibbett D."/>
            <person name="Martinez A.T."/>
            <person name="Grigoriev I.V."/>
        </authorList>
    </citation>
    <scope>NUCLEOTIDE SEQUENCE</scope>
    <source>
        <strain evidence="1">CBS 506.95</strain>
    </source>
</reference>
<protein>
    <submittedName>
        <fullName evidence="1">Uncharacterized protein</fullName>
    </submittedName>
</protein>
<sequence length="213" mass="23696">MADAVFPFEILYQAIGLATKEDDNDYSTTKSCALVCYGLFGFCRQLMFEAVEVDSNFSKASGWDHPTLRLSTAGFVKALSGNSGSSLGKAIRKLSFVVSRVDIENAKMFQRALKTINHLEYLMMTQANLLTPLVTRELEVTRNTFEHLLGLPTLSAICISDFPIFRVGSGLKAITVWASRPHNWNQSFGFSNSLDEHRPELESVTFHGYAAQL</sequence>
<proteinExistence type="predicted"/>
<gene>
    <name evidence="1" type="ORF">CPB83DRAFT_896352</name>
</gene>
<evidence type="ECO:0000313" key="2">
    <source>
        <dbReference type="Proteomes" id="UP000807306"/>
    </source>
</evidence>
<keyword evidence="2" id="KW-1185">Reference proteome</keyword>
<dbReference type="Proteomes" id="UP000807306">
    <property type="component" value="Unassembled WGS sequence"/>
</dbReference>
<name>A0A9P6JMV5_9AGAR</name>
<accession>A0A9P6JMV5</accession>
<evidence type="ECO:0000313" key="1">
    <source>
        <dbReference type="EMBL" id="KAF9526203.1"/>
    </source>
</evidence>
<comment type="caution">
    <text evidence="1">The sequence shown here is derived from an EMBL/GenBank/DDBJ whole genome shotgun (WGS) entry which is preliminary data.</text>
</comment>
<dbReference type="EMBL" id="MU157874">
    <property type="protein sequence ID" value="KAF9526203.1"/>
    <property type="molecule type" value="Genomic_DNA"/>
</dbReference>